<accession>A0A9W4SRZ9</accession>
<dbReference type="Proteomes" id="UP001153678">
    <property type="component" value="Unassembled WGS sequence"/>
</dbReference>
<dbReference type="EMBL" id="CAMKVN010001845">
    <property type="protein sequence ID" value="CAI2178400.1"/>
    <property type="molecule type" value="Genomic_DNA"/>
</dbReference>
<gene>
    <name evidence="1" type="ORF">FWILDA_LOCUS8567</name>
</gene>
<name>A0A9W4SRZ9_9GLOM</name>
<protein>
    <submittedName>
        <fullName evidence="1">14631_t:CDS:1</fullName>
    </submittedName>
</protein>
<evidence type="ECO:0000313" key="1">
    <source>
        <dbReference type="EMBL" id="CAI2178400.1"/>
    </source>
</evidence>
<comment type="caution">
    <text evidence="1">The sequence shown here is derived from an EMBL/GenBank/DDBJ whole genome shotgun (WGS) entry which is preliminary data.</text>
</comment>
<reference evidence="1" key="1">
    <citation type="submission" date="2022-08" db="EMBL/GenBank/DDBJ databases">
        <authorList>
            <person name="Kallberg Y."/>
            <person name="Tangrot J."/>
            <person name="Rosling A."/>
        </authorList>
    </citation>
    <scope>NUCLEOTIDE SEQUENCE</scope>
    <source>
        <strain evidence="1">Wild A</strain>
    </source>
</reference>
<dbReference type="AlphaFoldDB" id="A0A9W4SRZ9"/>
<keyword evidence="2" id="KW-1185">Reference proteome</keyword>
<sequence length="168" mass="19576">MDRLEIAFKNVHAFRALAAWMYTFTKESVFMIINREEIKLIYEDASRGTVMGFLKFYKNEGRQTYESVESIKVNCTYSNNEFTFEFNPECLKQALDCMAEDKRIVKMELKDHEDGHILLFTGYTTGCFERSISKFYVNLQNSPPQLPSMNVVKYVTNLNTQVKIKVGT</sequence>
<organism evidence="1 2">
    <name type="scientific">Funneliformis geosporum</name>
    <dbReference type="NCBI Taxonomy" id="1117311"/>
    <lineage>
        <taxon>Eukaryota</taxon>
        <taxon>Fungi</taxon>
        <taxon>Fungi incertae sedis</taxon>
        <taxon>Mucoromycota</taxon>
        <taxon>Glomeromycotina</taxon>
        <taxon>Glomeromycetes</taxon>
        <taxon>Glomerales</taxon>
        <taxon>Glomeraceae</taxon>
        <taxon>Funneliformis</taxon>
    </lineage>
</organism>
<dbReference type="OrthoDB" id="2316433at2759"/>
<evidence type="ECO:0000313" key="2">
    <source>
        <dbReference type="Proteomes" id="UP001153678"/>
    </source>
</evidence>
<proteinExistence type="predicted"/>